<keyword evidence="1" id="KW-1133">Transmembrane helix</keyword>
<evidence type="ECO:0000313" key="2">
    <source>
        <dbReference type="EMBL" id="ABX77002.1"/>
    </source>
</evidence>
<evidence type="ECO:0000256" key="1">
    <source>
        <dbReference type="SAM" id="Phobius"/>
    </source>
</evidence>
<dbReference type="RefSeq" id="WP_012219814.1">
    <property type="nucleotide sequence ID" value="NC_010112.1"/>
</dbReference>
<name>A9M4P0_9VIBR</name>
<organism evidence="2">
    <name type="scientific">Vibrio sp. 23023</name>
    <dbReference type="NCBI Taxonomy" id="452803"/>
    <lineage>
        <taxon>Bacteria</taxon>
        <taxon>Pseudomonadati</taxon>
        <taxon>Pseudomonadota</taxon>
        <taxon>Gammaproteobacteria</taxon>
        <taxon>Vibrionales</taxon>
        <taxon>Vibrionaceae</taxon>
        <taxon>Vibrio</taxon>
    </lineage>
</organism>
<feature type="transmembrane region" description="Helical" evidence="1">
    <location>
        <begin position="89"/>
        <end position="119"/>
    </location>
</feature>
<protein>
    <submittedName>
        <fullName evidence="2">Uncharacterized protein</fullName>
    </submittedName>
</protein>
<reference evidence="2" key="1">
    <citation type="journal article" date="2007" name="Appl. Environ. Microbiol.">
        <title>Sequence characterization and comparative analysis of three plasmids isolated from environmental Vibrio spp.</title>
        <authorList>
            <person name="Hazen T.H."/>
            <person name="Wu D."/>
            <person name="Eisen J.A."/>
            <person name="Sobecky P.A."/>
        </authorList>
    </citation>
    <scope>NUCLEOTIDE SEQUENCE [LARGE SCALE GENOMIC DNA]</scope>
    <source>
        <strain evidence="2">23023</strain>
        <plasmid evidence="2">p23023</plasmid>
    </source>
</reference>
<gene>
    <name evidence="2" type="ORF">BMSA_0022</name>
</gene>
<sequence length="135" mass="14515">MEKLRGVVNKVRFSTEVSGGENNTSTSHVAVFEIDKRPVELKLPGSIILDNGDEVLLAGKVKKGLFKALAYKNFTNNVSGKGGVISHMLLGVIFTIVGLVTIPFGIGLIFAPAGIYMIWYSQQLSKAYKVVTSGV</sequence>
<keyword evidence="2" id="KW-0614">Plasmid</keyword>
<accession>A9M4P0</accession>
<dbReference type="EMBL" id="CP000755">
    <property type="protein sequence ID" value="ABX77002.1"/>
    <property type="molecule type" value="Genomic_DNA"/>
</dbReference>
<dbReference type="AlphaFoldDB" id="A9M4P0"/>
<proteinExistence type="predicted"/>
<keyword evidence="1" id="KW-0812">Transmembrane</keyword>
<keyword evidence="1" id="KW-0472">Membrane</keyword>
<geneLocation type="plasmid" evidence="2">
    <name>p23023</name>
</geneLocation>